<keyword evidence="3" id="KW-1185">Reference proteome</keyword>
<dbReference type="Gene3D" id="2.30.42.10">
    <property type="match status" value="1"/>
</dbReference>
<proteinExistence type="predicted"/>
<dbReference type="PROSITE" id="PS50106">
    <property type="entry name" value="PDZ"/>
    <property type="match status" value="1"/>
</dbReference>
<name>A0AA85KCI7_TRIRE</name>
<accession>A0AA85KCI7</accession>
<feature type="compositionally biased region" description="Basic and acidic residues" evidence="1">
    <location>
        <begin position="347"/>
        <end position="358"/>
    </location>
</feature>
<feature type="compositionally biased region" description="Low complexity" evidence="1">
    <location>
        <begin position="336"/>
        <end position="345"/>
    </location>
</feature>
<dbReference type="WBParaSite" id="TREG1_77250.1">
    <property type="protein sequence ID" value="TREG1_77250.1"/>
    <property type="gene ID" value="TREG1_77250"/>
</dbReference>
<feature type="compositionally biased region" description="Low complexity" evidence="1">
    <location>
        <begin position="317"/>
        <end position="328"/>
    </location>
</feature>
<evidence type="ECO:0000256" key="1">
    <source>
        <dbReference type="SAM" id="MobiDB-lite"/>
    </source>
</evidence>
<dbReference type="InterPro" id="IPR036034">
    <property type="entry name" value="PDZ_sf"/>
</dbReference>
<reference evidence="3" key="1">
    <citation type="submission" date="2022-06" db="EMBL/GenBank/DDBJ databases">
        <authorList>
            <person name="Berger JAMES D."/>
            <person name="Berger JAMES D."/>
        </authorList>
    </citation>
    <scope>NUCLEOTIDE SEQUENCE [LARGE SCALE GENOMIC DNA]</scope>
</reference>
<evidence type="ECO:0000313" key="4">
    <source>
        <dbReference type="WBParaSite" id="TREG1_77250.1"/>
    </source>
</evidence>
<sequence length="551" mass="61512">MMSTGKQHLIDISAAGENTFHCRRICPRMGVNQRQYREAKHLNLPNGNTSVNTAQIKSSINNTINKSCINNNNNSNNNSLLERYPILRHERQSTGVGNNNNNNNNKIVQEKCKHSRRSGQVLLTGMMKSTRRPIKARHSLQNKNISEAAQVTNTLNTVTNNQINSTTHLPNWKMEESNIMKELRLLESVSSIDSSPTILQCRQRVAIFTNPDVRRRISADSVSLNISSINPYVNFKDDTPTPAKRQNIDHTFEMFNSDLGNRNDNSTESQPNLLNLLGYDTNSSSASPTVKKGNLTSTKCSRWSIGTTKRFSKRRSSTGSLLSLTTMPTAPPPTTLTPTTTVPSSDNECHEHEHDDMNTKNSQSTIKLENYDLFKGLRRSARRTFSSLCNVVLRHSNSSSSISLTTSNSSNLKNRLSDSNSLSTLSMTGLLEPQNDKENEGGDEYIEKISASSSCSPSSSNSKPLSCKHITISRPNLHDSFGLFVIKSEQGYIVTRLSDRFNQEESSINNRISIGDEIVQVNGISCTRLDTNQLQELFRKHQSLDLTIMSQ</sequence>
<evidence type="ECO:0000259" key="2">
    <source>
        <dbReference type="PROSITE" id="PS50106"/>
    </source>
</evidence>
<dbReference type="SUPFAM" id="SSF50156">
    <property type="entry name" value="PDZ domain-like"/>
    <property type="match status" value="1"/>
</dbReference>
<organism evidence="3 4">
    <name type="scientific">Trichobilharzia regenti</name>
    <name type="common">Nasal bird schistosome</name>
    <dbReference type="NCBI Taxonomy" id="157069"/>
    <lineage>
        <taxon>Eukaryota</taxon>
        <taxon>Metazoa</taxon>
        <taxon>Spiralia</taxon>
        <taxon>Lophotrochozoa</taxon>
        <taxon>Platyhelminthes</taxon>
        <taxon>Trematoda</taxon>
        <taxon>Digenea</taxon>
        <taxon>Strigeidida</taxon>
        <taxon>Schistosomatoidea</taxon>
        <taxon>Schistosomatidae</taxon>
        <taxon>Trichobilharzia</taxon>
    </lineage>
</organism>
<feature type="region of interest" description="Disordered" evidence="1">
    <location>
        <begin position="314"/>
        <end position="361"/>
    </location>
</feature>
<dbReference type="InterPro" id="IPR001478">
    <property type="entry name" value="PDZ"/>
</dbReference>
<evidence type="ECO:0000313" key="3">
    <source>
        <dbReference type="Proteomes" id="UP000050795"/>
    </source>
</evidence>
<protein>
    <recommendedName>
        <fullName evidence="2">PDZ domain-containing protein</fullName>
    </recommendedName>
</protein>
<reference evidence="4" key="2">
    <citation type="submission" date="2023-11" db="UniProtKB">
        <authorList>
            <consortium name="WormBaseParasite"/>
        </authorList>
    </citation>
    <scope>IDENTIFICATION</scope>
</reference>
<feature type="domain" description="PDZ" evidence="2">
    <location>
        <begin position="469"/>
        <end position="540"/>
    </location>
</feature>
<dbReference type="AlphaFoldDB" id="A0AA85KCI7"/>
<dbReference type="Proteomes" id="UP000050795">
    <property type="component" value="Unassembled WGS sequence"/>
</dbReference>